<sequence>MTICPACSPEHSNKSLDPLCNGERIWTTFLFTSFGILLGGWIIIFIYEVLSELCVKLQNIRSHGTKENTHLKQMNLPHGDDAADYDCNWLQEIKSWDNNIISGQTKMGKTFVSISDKISHYLLFILQVTIIFLCSIASLILYCLDTQKNTYMESCTIFRKSISMQIDLGLNAVFLVYFILRFAVAKSKRRFWFSLYSIVDIFTISPSFLAFYLNRTWIGFRFLRALPLMSIPNILQYMGVIERPRKIRIAQLASKFIALLLTASGFVHLVENSGDFFCDYCNAQELDAFNAVYFMIITMTTVGYGDFSCKTYIGKSFVILSLMGGLTIFATMIPEFSNLFGSKGPYFDRYHRVKGRRHVIICGHTTPHSLAAFLRDFLHKGREKMEKLDVLIIDRKVPDIEMEAILKRYYAKLQYFVGSIMNIADLQRVQADKATACLIIANKECQDASSDDSANIMRVISLKNFNQRIRIILQLLQYHNKLNVASIPGWNMESDEVICIAELKLGLIGMSCIVTGFATMTQAWSWRDLYHRGAGMKLYLEELPPSFYGKSFAESALVCFKLGVMLLAIEKERKDEHGNTRIAVDVVPCDDCIIIRGSRAFIVCMSSEDANRVKYYCSICYPIIDNLTELQLARMRVCFHARSTDWVQNEEMPIIDQPGDSEESEHAIVTIHDADVTRPLMTQQSERICTPCYQRSNTFLDEDMSSFDSTGMFYFTPSRNIQDAVLDVNSLREYHNIRHRSKTVQDGGVQCKHPLQFRDHIIVCLHADKSSPSIGLRNFILPLRASSFRRHELLTIIFVTELDYIEIEWDMISTFPDIYILNGSPNNPYNLRLISIHKCRQCVIMSTLDRGNLDTYLVDKSSILCALTIRQISMQCAGLHTDLSVVRKSNTDHDMLKTKSVFHNHIQTLTAISNECVIFFVYYTSFFFVALAIDSNVQYVEQGHTDEADLPFFLTTPFASGTAFADSVLDCILSCAYYNENAVNLLRNILMGGIDPQLEEILAEGKRFEQCQTPKMLKNRRRARVIILAIQDLIPNIDTRTEPVTFSSLFIESLGRHRMVVMGIYRRLDVLFQKDPSPKSDRPVDYNKRIVIYYPPYNYEIDPSDLVYAMQHSHLKGD</sequence>
<dbReference type="SUPFAM" id="SSF81324">
    <property type="entry name" value="Voltage-gated potassium channels"/>
    <property type="match status" value="1"/>
</dbReference>
<evidence type="ECO:0000256" key="15">
    <source>
        <dbReference type="ARBA" id="ARBA00023303"/>
    </source>
</evidence>
<evidence type="ECO:0000256" key="13">
    <source>
        <dbReference type="ARBA" id="ARBA00023065"/>
    </source>
</evidence>
<dbReference type="GO" id="GO:0046872">
    <property type="term" value="F:metal ion binding"/>
    <property type="evidence" value="ECO:0007669"/>
    <property type="project" value="UniProtKB-KW"/>
</dbReference>
<dbReference type="Pfam" id="PF00520">
    <property type="entry name" value="Ion_trans"/>
    <property type="match status" value="1"/>
</dbReference>
<evidence type="ECO:0000259" key="18">
    <source>
        <dbReference type="PROSITE" id="PS51201"/>
    </source>
</evidence>
<dbReference type="Pfam" id="PF21014">
    <property type="entry name" value="Slowpoke_C"/>
    <property type="match status" value="1"/>
</dbReference>
<feature type="transmembrane region" description="Helical" evidence="17">
    <location>
        <begin position="316"/>
        <end position="333"/>
    </location>
</feature>
<dbReference type="InterPro" id="IPR005821">
    <property type="entry name" value="Ion_trans_dom"/>
</dbReference>
<evidence type="ECO:0000256" key="1">
    <source>
        <dbReference type="ARBA" id="ARBA00004651"/>
    </source>
</evidence>
<evidence type="ECO:0000313" key="19">
    <source>
        <dbReference type="EMBL" id="CAF2040635.1"/>
    </source>
</evidence>
<keyword evidence="8" id="KW-0106">Calcium</keyword>
<evidence type="ECO:0000256" key="8">
    <source>
        <dbReference type="ARBA" id="ARBA00022837"/>
    </source>
</evidence>
<keyword evidence="10" id="KW-0851">Voltage-gated channel</keyword>
<keyword evidence="6" id="KW-0479">Metal-binding</keyword>
<comment type="caution">
    <text evidence="19">The sequence shown here is derived from an EMBL/GenBank/DDBJ whole genome shotgun (WGS) entry which is preliminary data.</text>
</comment>
<dbReference type="InterPro" id="IPR048735">
    <property type="entry name" value="Slowpoke-like_C"/>
</dbReference>
<feature type="transmembrane region" description="Helical" evidence="17">
    <location>
        <begin position="192"/>
        <end position="212"/>
    </location>
</feature>
<reference evidence="19" key="1">
    <citation type="submission" date="2021-02" db="EMBL/GenBank/DDBJ databases">
        <authorList>
            <person name="Nowell W R."/>
        </authorList>
    </citation>
    <scope>NUCLEOTIDE SEQUENCE</scope>
</reference>
<dbReference type="InterPro" id="IPR036291">
    <property type="entry name" value="NAD(P)-bd_dom_sf"/>
</dbReference>
<feature type="transmembrane region" description="Helical" evidence="17">
    <location>
        <begin position="25"/>
        <end position="47"/>
    </location>
</feature>
<dbReference type="Proteomes" id="UP000663824">
    <property type="component" value="Unassembled WGS sequence"/>
</dbReference>
<evidence type="ECO:0000256" key="10">
    <source>
        <dbReference type="ARBA" id="ARBA00022882"/>
    </source>
</evidence>
<dbReference type="PROSITE" id="PS51201">
    <property type="entry name" value="RCK_N"/>
    <property type="match status" value="1"/>
</dbReference>
<evidence type="ECO:0000256" key="14">
    <source>
        <dbReference type="ARBA" id="ARBA00023136"/>
    </source>
</evidence>
<organism evidence="19 20">
    <name type="scientific">Rotaria magnacalcarata</name>
    <dbReference type="NCBI Taxonomy" id="392030"/>
    <lineage>
        <taxon>Eukaryota</taxon>
        <taxon>Metazoa</taxon>
        <taxon>Spiralia</taxon>
        <taxon>Gnathifera</taxon>
        <taxon>Rotifera</taxon>
        <taxon>Eurotatoria</taxon>
        <taxon>Bdelloidea</taxon>
        <taxon>Philodinida</taxon>
        <taxon>Philodinidae</taxon>
        <taxon>Rotaria</taxon>
    </lineage>
</organism>
<evidence type="ECO:0000313" key="20">
    <source>
        <dbReference type="Proteomes" id="UP000663824"/>
    </source>
</evidence>
<evidence type="ECO:0000256" key="2">
    <source>
        <dbReference type="ARBA" id="ARBA00022448"/>
    </source>
</evidence>
<dbReference type="InterPro" id="IPR003148">
    <property type="entry name" value="RCK_N"/>
</dbReference>
<feature type="transmembrane region" description="Helical" evidence="17">
    <location>
        <begin position="252"/>
        <end position="270"/>
    </location>
</feature>
<dbReference type="FunFam" id="3.40.50.720:FF:000005">
    <property type="entry name" value="calcium-activated potassium channel subunit alpha-1 isoform X6"/>
    <property type="match status" value="1"/>
</dbReference>
<dbReference type="PANTHER" id="PTHR10027:SF33">
    <property type="entry name" value="CALCIUM-ACTIVATED POTASSIUM CHANNEL SUBUNIT ALPHA-1-RELATED"/>
    <property type="match status" value="1"/>
</dbReference>
<evidence type="ECO:0000256" key="17">
    <source>
        <dbReference type="SAM" id="Phobius"/>
    </source>
</evidence>
<gene>
    <name evidence="19" type="ORF">MBJ925_LOCUS11312</name>
</gene>
<dbReference type="Gene3D" id="1.10.287.70">
    <property type="match status" value="1"/>
</dbReference>
<accession>A0A816NVN7</accession>
<keyword evidence="5 17" id="KW-0812">Transmembrane</keyword>
<keyword evidence="7" id="KW-0631">Potassium channel</keyword>
<feature type="transmembrane region" description="Helical" evidence="17">
    <location>
        <begin position="162"/>
        <end position="180"/>
    </location>
</feature>
<dbReference type="GO" id="GO:0034702">
    <property type="term" value="C:monoatomic ion channel complex"/>
    <property type="evidence" value="ECO:0007669"/>
    <property type="project" value="UniProtKB-KW"/>
</dbReference>
<evidence type="ECO:0000256" key="16">
    <source>
        <dbReference type="ARBA" id="ARBA00029579"/>
    </source>
</evidence>
<evidence type="ECO:0000256" key="5">
    <source>
        <dbReference type="ARBA" id="ARBA00022692"/>
    </source>
</evidence>
<evidence type="ECO:0000256" key="11">
    <source>
        <dbReference type="ARBA" id="ARBA00022958"/>
    </source>
</evidence>
<feature type="domain" description="RCK N-terminal" evidence="18">
    <location>
        <begin position="356"/>
        <end position="498"/>
    </location>
</feature>
<dbReference type="Gene3D" id="3.40.50.720">
    <property type="entry name" value="NAD(P)-binding Rossmann-like Domain"/>
    <property type="match status" value="2"/>
</dbReference>
<keyword evidence="9" id="KW-0460">Magnesium</keyword>
<dbReference type="GO" id="GO:0045211">
    <property type="term" value="C:postsynaptic membrane"/>
    <property type="evidence" value="ECO:0007669"/>
    <property type="project" value="TreeGrafter"/>
</dbReference>
<evidence type="ECO:0000256" key="6">
    <source>
        <dbReference type="ARBA" id="ARBA00022723"/>
    </source>
</evidence>
<dbReference type="SUPFAM" id="SSF51735">
    <property type="entry name" value="NAD(P)-binding Rossmann-fold domains"/>
    <property type="match status" value="1"/>
</dbReference>
<evidence type="ECO:0000256" key="3">
    <source>
        <dbReference type="ARBA" id="ARBA00022475"/>
    </source>
</evidence>
<feature type="transmembrane region" description="Helical" evidence="17">
    <location>
        <begin position="218"/>
        <end position="240"/>
    </location>
</feature>
<dbReference type="PANTHER" id="PTHR10027">
    <property type="entry name" value="CALCIUM-ACTIVATED POTASSIUM CHANNEL ALPHA CHAIN"/>
    <property type="match status" value="1"/>
</dbReference>
<protein>
    <recommendedName>
        <fullName evidence="16">BK channel</fullName>
    </recommendedName>
</protein>
<dbReference type="Pfam" id="PF03493">
    <property type="entry name" value="BK_channel_a"/>
    <property type="match status" value="1"/>
</dbReference>
<keyword evidence="14 17" id="KW-0472">Membrane</keyword>
<feature type="transmembrane region" description="Helical" evidence="17">
    <location>
        <begin position="290"/>
        <end position="309"/>
    </location>
</feature>
<dbReference type="AlphaFoldDB" id="A0A816NVN7"/>
<comment type="subcellular location">
    <subcellularLocation>
        <location evidence="1">Cell membrane</location>
        <topology evidence="1">Multi-pass membrane protein</topology>
    </subcellularLocation>
</comment>
<feature type="transmembrane region" description="Helical" evidence="17">
    <location>
        <begin position="121"/>
        <end position="142"/>
    </location>
</feature>
<keyword evidence="12 17" id="KW-1133">Transmembrane helix</keyword>
<dbReference type="FunFam" id="1.10.287.70:FF:000015">
    <property type="entry name" value="Calcium-activated potassium channel subunit alpha-1 isoform X7"/>
    <property type="match status" value="1"/>
</dbReference>
<keyword evidence="11" id="KW-0630">Potassium</keyword>
<keyword evidence="13" id="KW-0406">Ion transport</keyword>
<dbReference type="InterPro" id="IPR003929">
    <property type="entry name" value="K_chnl_BK_asu"/>
</dbReference>
<keyword evidence="2" id="KW-0813">Transport</keyword>
<keyword evidence="15" id="KW-0407">Ion channel</keyword>
<keyword evidence="4" id="KW-0633">Potassium transport</keyword>
<name>A0A816NVN7_9BILA</name>
<keyword evidence="3" id="KW-1003">Cell membrane</keyword>
<dbReference type="PRINTS" id="PR00169">
    <property type="entry name" value="KCHANNEL"/>
</dbReference>
<dbReference type="InterPro" id="IPR047871">
    <property type="entry name" value="K_chnl_Slo-like"/>
</dbReference>
<dbReference type="EMBL" id="CAJNRE010004993">
    <property type="protein sequence ID" value="CAF2040635.1"/>
    <property type="molecule type" value="Genomic_DNA"/>
</dbReference>
<evidence type="ECO:0000256" key="9">
    <source>
        <dbReference type="ARBA" id="ARBA00022842"/>
    </source>
</evidence>
<dbReference type="GO" id="GO:0060072">
    <property type="term" value="F:large conductance calcium-activated potassium channel activity"/>
    <property type="evidence" value="ECO:0007669"/>
    <property type="project" value="TreeGrafter"/>
</dbReference>
<proteinExistence type="predicted"/>
<dbReference type="Pfam" id="PF22614">
    <property type="entry name" value="Slo-like_RCK"/>
    <property type="match status" value="2"/>
</dbReference>
<dbReference type="PRINTS" id="PR01449">
    <property type="entry name" value="BKCHANNELA"/>
</dbReference>
<evidence type="ECO:0000256" key="4">
    <source>
        <dbReference type="ARBA" id="ARBA00022538"/>
    </source>
</evidence>
<evidence type="ECO:0000256" key="7">
    <source>
        <dbReference type="ARBA" id="ARBA00022826"/>
    </source>
</evidence>
<evidence type="ECO:0000256" key="12">
    <source>
        <dbReference type="ARBA" id="ARBA00022989"/>
    </source>
</evidence>